<dbReference type="PANTHER" id="PTHR30441:SF8">
    <property type="entry name" value="DUF748 DOMAIN-CONTAINING PROTEIN"/>
    <property type="match status" value="1"/>
</dbReference>
<dbReference type="Proteomes" id="UP000219559">
    <property type="component" value="Unassembled WGS sequence"/>
</dbReference>
<organism evidence="1 2">
    <name type="scientific">Sediminicola luteus</name>
    <dbReference type="NCBI Taxonomy" id="319238"/>
    <lineage>
        <taxon>Bacteria</taxon>
        <taxon>Pseudomonadati</taxon>
        <taxon>Bacteroidota</taxon>
        <taxon>Flavobacteriia</taxon>
        <taxon>Flavobacteriales</taxon>
        <taxon>Flavobacteriaceae</taxon>
        <taxon>Sediminicola</taxon>
    </lineage>
</organism>
<reference evidence="1 2" key="1">
    <citation type="submission" date="2017-04" db="EMBL/GenBank/DDBJ databases">
        <title>A new member of the family Flavobacteriaceae isolated from ascidians.</title>
        <authorList>
            <person name="Chen L."/>
        </authorList>
    </citation>
    <scope>NUCLEOTIDE SEQUENCE [LARGE SCALE GENOMIC DNA]</scope>
    <source>
        <strain evidence="1 2">HQA918</strain>
    </source>
</reference>
<dbReference type="EMBL" id="NBWU01000001">
    <property type="protein sequence ID" value="PCE65787.1"/>
    <property type="molecule type" value="Genomic_DNA"/>
</dbReference>
<dbReference type="InterPro" id="IPR008023">
    <property type="entry name" value="DUF748"/>
</dbReference>
<protein>
    <recommendedName>
        <fullName evidence="3">DUF748 domain-containing protein</fullName>
    </recommendedName>
</protein>
<gene>
    <name evidence="1" type="ORF">B7P33_00325</name>
</gene>
<accession>A0A2A4GB08</accession>
<evidence type="ECO:0000313" key="1">
    <source>
        <dbReference type="EMBL" id="PCE65787.1"/>
    </source>
</evidence>
<dbReference type="PANTHER" id="PTHR30441">
    <property type="entry name" value="DUF748 DOMAIN-CONTAINING PROTEIN"/>
    <property type="match status" value="1"/>
</dbReference>
<dbReference type="OrthoDB" id="9806239at2"/>
<dbReference type="AlphaFoldDB" id="A0A2A4GB08"/>
<sequence length="726" mass="81355">MGRFGKRTKIVLLSLLGVVVLILLVLPSAIRYYAVKNSPELLGRQIALEKLKYNYFTSTARAYGFVMYEADGEKPFVSFDTLMLDLAPLNLFKDKLVVEGFYLQGLDATVVMQDSTFNFDDLIRFHSTAETTDTVGASTEPFKYSLTDLRLQQANFHFVNQNIEHTTTLEDISFAVPFVGWDQNEKSEAAIRFDLKKGGHIQSVFKLDPNSGDYDAFFDVAGLHLNPFYKYVRPYAEINTLEGTVGAQLDLIGNLNSTDLPVLTGKVDVADFEMTDTADKIFLGSKHLRASLKEIDMNANRYHLDSVQVNDSYTYFQLDSLSNNFFRIFKLEESAATPETDANTAVVQASEATSLQYVIDHLALKGGVLDYTDNLTGSPFNYHLSEMALTADAITSEADWVELYATMVLNNRGDLVAKVGLNPNDYVRNLDYDIAIKKFLLPDLNIYTNYYMGHSLLEGDMYYNSKSKITDGQLEIENKLLVKNASLKTTKGGLYNLPLKFAFFLLTDKNGDINLDVPVRGDLDDPSINVGKLVWTTFKNVITKTVAAPVNFLVGLVGGDPGDISEIKFDYLDSIPTPKHYRQLDKLLQLEEKKPGLAIEMQYFVDQELQREALARAVVGADFKKQTDKDYQKKTAEFEAFVNEHIGHDSFNLTQAVLVLAGPERMDSIAHAYSDKRIQQLGDYLKMHNDSTHITIKPGDPKEPAHTGAQPLFKVVYDLEGEVSGE</sequence>
<comment type="caution">
    <text evidence="1">The sequence shown here is derived from an EMBL/GenBank/DDBJ whole genome shotgun (WGS) entry which is preliminary data.</text>
</comment>
<dbReference type="RefSeq" id="WP_097441317.1">
    <property type="nucleotide sequence ID" value="NZ_NBWU01000001.1"/>
</dbReference>
<evidence type="ECO:0000313" key="2">
    <source>
        <dbReference type="Proteomes" id="UP000219559"/>
    </source>
</evidence>
<dbReference type="InterPro" id="IPR052894">
    <property type="entry name" value="AsmA-related"/>
</dbReference>
<proteinExistence type="predicted"/>
<dbReference type="GO" id="GO:0005886">
    <property type="term" value="C:plasma membrane"/>
    <property type="evidence" value="ECO:0007669"/>
    <property type="project" value="TreeGrafter"/>
</dbReference>
<keyword evidence="2" id="KW-1185">Reference proteome</keyword>
<evidence type="ECO:0008006" key="3">
    <source>
        <dbReference type="Google" id="ProtNLM"/>
    </source>
</evidence>
<dbReference type="GO" id="GO:0090313">
    <property type="term" value="P:regulation of protein targeting to membrane"/>
    <property type="evidence" value="ECO:0007669"/>
    <property type="project" value="TreeGrafter"/>
</dbReference>
<dbReference type="Pfam" id="PF05359">
    <property type="entry name" value="DUF748"/>
    <property type="match status" value="2"/>
</dbReference>
<name>A0A2A4GB08_9FLAO</name>